<sequence>MNVFELDSSVVAAHTTSLRRDASTLQPLHPIVMPPKTPSPAFRAAITHALEWANWRATAVSDEARRVAGAMDLTVGAADTVDGKTCTTLGGFL</sequence>
<evidence type="ECO:0000313" key="1">
    <source>
        <dbReference type="EMBL" id="AQQ14503.1"/>
    </source>
</evidence>
<proteinExistence type="predicted"/>
<dbReference type="AlphaFoldDB" id="A0A1Q2HUI9"/>
<name>A0A1Q2HUI9_9CORY</name>
<protein>
    <submittedName>
        <fullName evidence="1">Uncharacterized protein</fullName>
    </submittedName>
</protein>
<evidence type="ECO:0000313" key="2">
    <source>
        <dbReference type="Proteomes" id="UP000217209"/>
    </source>
</evidence>
<keyword evidence="2" id="KW-1185">Reference proteome</keyword>
<organism evidence="1 2">
    <name type="scientific">Corynebacterium glaucum</name>
    <dbReference type="NCBI Taxonomy" id="187491"/>
    <lineage>
        <taxon>Bacteria</taxon>
        <taxon>Bacillati</taxon>
        <taxon>Actinomycetota</taxon>
        <taxon>Actinomycetes</taxon>
        <taxon>Mycobacteriales</taxon>
        <taxon>Corynebacteriaceae</taxon>
        <taxon>Corynebacterium</taxon>
    </lineage>
</organism>
<gene>
    <name evidence="1" type="ORF">CGLAU_02590</name>
</gene>
<reference evidence="1 2" key="1">
    <citation type="submission" date="2016-12" db="EMBL/GenBank/DDBJ databases">
        <authorList>
            <person name="Song W.-J."/>
            <person name="Kurnit D.M."/>
        </authorList>
    </citation>
    <scope>NUCLEOTIDE SEQUENCE [LARGE SCALE GENOMIC DNA]</scope>
    <source>
        <strain evidence="1 2">DSM 30827</strain>
    </source>
</reference>
<dbReference type="OrthoDB" id="4423451at2"/>
<dbReference type="EMBL" id="CP019688">
    <property type="protein sequence ID" value="AQQ14503.1"/>
    <property type="molecule type" value="Genomic_DNA"/>
</dbReference>
<dbReference type="Proteomes" id="UP000217209">
    <property type="component" value="Chromosome"/>
</dbReference>
<dbReference type="KEGG" id="cgv:CGLAU_02590"/>
<accession>A0A1Q2HUI9</accession>
<dbReference type="RefSeq" id="WP_095659341.1">
    <property type="nucleotide sequence ID" value="NZ_BAAAKB010000007.1"/>
</dbReference>